<feature type="compositionally biased region" description="Basic residues" evidence="3">
    <location>
        <begin position="417"/>
        <end position="426"/>
    </location>
</feature>
<dbReference type="PROSITE" id="PS00674">
    <property type="entry name" value="AAA"/>
    <property type="match status" value="1"/>
</dbReference>
<feature type="region of interest" description="Disordered" evidence="3">
    <location>
        <begin position="503"/>
        <end position="524"/>
    </location>
</feature>
<dbReference type="Proteomes" id="UP000604046">
    <property type="component" value="Unassembled WGS sequence"/>
</dbReference>
<evidence type="ECO:0000259" key="4">
    <source>
        <dbReference type="SMART" id="SM00382"/>
    </source>
</evidence>
<sequence length="671" mass="73972">MDNIGLQFGLMNSLGRIAGDSPLVSILLCALVPFLLKEVPRLLEAVWKFLEKYFTYGEKYYTRRIAFTQGDNMQVRSHYGQRDVFGSEETSTERNNILQKAIRLYINKDKSLLRIKDAEIYLLDNDAHTEKGPRFDRFGDMMPEVKFFGDLDPAVKKLMGYGVAKGPREHDYLLVDAKRSIEFMYHTNYIAPDAPDESKGKGKGGGQGGGAGKTTTTFVLRSTGPEAEKNVDSFIEEALEHYKKQRSKSVDRSRYFFMPQIQKSDSDSMGMGKGYGKSSQGAVYKKYLLSGHKTFDSLHFPEKGQVLRMLDDFLKMEGKFAMPGFPNKLGLLLHGPPGTGKTSLIKSIAEYTGRHIVDVPLTKVKTNQELFDKMFDLVFAVPGEDEAVRMRFDNIVFVMEDVDAASKVVYRRAPAKDKKKGKGKGKWKGDEGKGKGTPEEGKGKGTEEEGKGQGPKGLKGLPSAPLKLNRAQSHTLTLVRTITIGSEPNAAADVAEVEDEFEELDMEDEEEEELERSEKKSSDSVEHLAAAIGRLGGSGGDGQTTTFSGRLLQDADELNLSGVLNVLDGVVDSPGRILIMTTNHPEKLDPALIRPGRINFAIELGYMKGDCLCELAARLMGEELTESQKETACDIALKGKVTPAKVEQCCAEATSVEGLLAALKKIAEEVK</sequence>
<dbReference type="AlphaFoldDB" id="A0A812TFJ2"/>
<dbReference type="InterPro" id="IPR003593">
    <property type="entry name" value="AAA+_ATPase"/>
</dbReference>
<dbReference type="InterPro" id="IPR027417">
    <property type="entry name" value="P-loop_NTPase"/>
</dbReference>
<proteinExistence type="inferred from homology"/>
<feature type="region of interest" description="Disordered" evidence="3">
    <location>
        <begin position="413"/>
        <end position="464"/>
    </location>
</feature>
<reference evidence="5" key="1">
    <citation type="submission" date="2021-02" db="EMBL/GenBank/DDBJ databases">
        <authorList>
            <person name="Dougan E. K."/>
            <person name="Rhodes N."/>
            <person name="Thang M."/>
            <person name="Chan C."/>
        </authorList>
    </citation>
    <scope>NUCLEOTIDE SEQUENCE</scope>
</reference>
<dbReference type="SMART" id="SM00382">
    <property type="entry name" value="AAA"/>
    <property type="match status" value="1"/>
</dbReference>
<dbReference type="OrthoDB" id="10251412at2759"/>
<evidence type="ECO:0000256" key="2">
    <source>
        <dbReference type="RuleBase" id="RU003651"/>
    </source>
</evidence>
<dbReference type="EMBL" id="CAJNDS010002546">
    <property type="protein sequence ID" value="CAE7521241.1"/>
    <property type="molecule type" value="Genomic_DNA"/>
</dbReference>
<accession>A0A812TFJ2</accession>
<dbReference type="Gene3D" id="3.40.50.300">
    <property type="entry name" value="P-loop containing nucleotide triphosphate hydrolases"/>
    <property type="match status" value="2"/>
</dbReference>
<organism evidence="5 6">
    <name type="scientific">Symbiodinium natans</name>
    <dbReference type="NCBI Taxonomy" id="878477"/>
    <lineage>
        <taxon>Eukaryota</taxon>
        <taxon>Sar</taxon>
        <taxon>Alveolata</taxon>
        <taxon>Dinophyceae</taxon>
        <taxon>Suessiales</taxon>
        <taxon>Symbiodiniaceae</taxon>
        <taxon>Symbiodinium</taxon>
    </lineage>
</organism>
<feature type="compositionally biased region" description="Gly residues" evidence="3">
    <location>
        <begin position="203"/>
        <end position="212"/>
    </location>
</feature>
<feature type="compositionally biased region" description="Acidic residues" evidence="3">
    <location>
        <begin position="503"/>
        <end position="515"/>
    </location>
</feature>
<comment type="caution">
    <text evidence="5">The sequence shown here is derived from an EMBL/GenBank/DDBJ whole genome shotgun (WGS) entry which is preliminary data.</text>
</comment>
<feature type="region of interest" description="Disordered" evidence="3">
    <location>
        <begin position="194"/>
        <end position="215"/>
    </location>
</feature>
<evidence type="ECO:0000313" key="6">
    <source>
        <dbReference type="Proteomes" id="UP000604046"/>
    </source>
</evidence>
<dbReference type="PANTHER" id="PTHR23070">
    <property type="entry name" value="BCS1 AAA-TYPE ATPASE"/>
    <property type="match status" value="1"/>
</dbReference>
<evidence type="ECO:0000313" key="5">
    <source>
        <dbReference type="EMBL" id="CAE7521241.1"/>
    </source>
</evidence>
<dbReference type="InterPro" id="IPR003960">
    <property type="entry name" value="ATPase_AAA_CS"/>
</dbReference>
<dbReference type="SUPFAM" id="SSF52540">
    <property type="entry name" value="P-loop containing nucleoside triphosphate hydrolases"/>
    <property type="match status" value="1"/>
</dbReference>
<evidence type="ECO:0000256" key="3">
    <source>
        <dbReference type="SAM" id="MobiDB-lite"/>
    </source>
</evidence>
<comment type="similarity">
    <text evidence="1">Belongs to the AAA ATPase family. BCS1 subfamily.</text>
</comment>
<dbReference type="GO" id="GO:0005524">
    <property type="term" value="F:ATP binding"/>
    <property type="evidence" value="ECO:0007669"/>
    <property type="project" value="UniProtKB-KW"/>
</dbReference>
<protein>
    <recommendedName>
        <fullName evidence="4">AAA+ ATPase domain-containing protein</fullName>
    </recommendedName>
</protein>
<dbReference type="Pfam" id="PF00004">
    <property type="entry name" value="AAA"/>
    <property type="match status" value="2"/>
</dbReference>
<gene>
    <name evidence="5" type="ORF">SNAT2548_LOCUS29176</name>
</gene>
<keyword evidence="6" id="KW-1185">Reference proteome</keyword>
<dbReference type="GO" id="GO:0016887">
    <property type="term" value="F:ATP hydrolysis activity"/>
    <property type="evidence" value="ECO:0007669"/>
    <property type="project" value="InterPro"/>
</dbReference>
<feature type="domain" description="AAA+ ATPase" evidence="4">
    <location>
        <begin position="327"/>
        <end position="608"/>
    </location>
</feature>
<keyword evidence="2" id="KW-0067">ATP-binding</keyword>
<name>A0A812TFJ2_9DINO</name>
<dbReference type="InterPro" id="IPR003959">
    <property type="entry name" value="ATPase_AAA_core"/>
</dbReference>
<feature type="compositionally biased region" description="Basic and acidic residues" evidence="3">
    <location>
        <begin position="427"/>
        <end position="451"/>
    </location>
</feature>
<dbReference type="InterPro" id="IPR050747">
    <property type="entry name" value="Mitochondrial_chaperone_BCS1"/>
</dbReference>
<evidence type="ECO:0000256" key="1">
    <source>
        <dbReference type="ARBA" id="ARBA00007448"/>
    </source>
</evidence>
<keyword evidence="2" id="KW-0547">Nucleotide-binding</keyword>